<reference evidence="4 5" key="1">
    <citation type="submission" date="2021-10" db="EMBL/GenBank/DDBJ databases">
        <title>Collection of gut derived symbiotic bacterial strains cultured from healthy donors.</title>
        <authorList>
            <person name="Lin H."/>
            <person name="Littmann E."/>
            <person name="Kohout C."/>
            <person name="Pamer E.G."/>
        </authorList>
    </citation>
    <scope>NUCLEOTIDE SEQUENCE [LARGE SCALE GENOMIC DNA]</scope>
    <source>
        <strain evidence="4 5">DFI.1.165</strain>
    </source>
</reference>
<evidence type="ECO:0000259" key="2">
    <source>
        <dbReference type="Pfam" id="PF01370"/>
    </source>
</evidence>
<dbReference type="RefSeq" id="WP_066732569.1">
    <property type="nucleotide sequence ID" value="NZ_JAJCIQ010000001.1"/>
</dbReference>
<keyword evidence="4" id="KW-0456">Lyase</keyword>
<dbReference type="Gene3D" id="3.40.50.720">
    <property type="entry name" value="NAD(P)-binding Rossmann-like Domain"/>
    <property type="match status" value="1"/>
</dbReference>
<evidence type="ECO:0000313" key="5">
    <source>
        <dbReference type="Proteomes" id="UP001299546"/>
    </source>
</evidence>
<dbReference type="InterPro" id="IPR016040">
    <property type="entry name" value="NAD(P)-bd_dom"/>
</dbReference>
<comment type="caution">
    <text evidence="4">The sequence shown here is derived from an EMBL/GenBank/DDBJ whole genome shotgun (WGS) entry which is preliminary data.</text>
</comment>
<organism evidence="4 5">
    <name type="scientific">Bariatricus massiliensis</name>
    <dbReference type="NCBI Taxonomy" id="1745713"/>
    <lineage>
        <taxon>Bacteria</taxon>
        <taxon>Bacillati</taxon>
        <taxon>Bacillota</taxon>
        <taxon>Clostridia</taxon>
        <taxon>Lachnospirales</taxon>
        <taxon>Lachnospiraceae</taxon>
        <taxon>Bariatricus</taxon>
    </lineage>
</organism>
<evidence type="ECO:0000259" key="3">
    <source>
        <dbReference type="Pfam" id="PF16363"/>
    </source>
</evidence>
<dbReference type="PRINTS" id="PR01713">
    <property type="entry name" value="NUCEPIMERASE"/>
</dbReference>
<dbReference type="InterPro" id="IPR001509">
    <property type="entry name" value="Epimerase_deHydtase"/>
</dbReference>
<dbReference type="Pfam" id="PF01370">
    <property type="entry name" value="Epimerase"/>
    <property type="match status" value="1"/>
</dbReference>
<evidence type="ECO:0000256" key="1">
    <source>
        <dbReference type="ARBA" id="ARBA00007637"/>
    </source>
</evidence>
<comment type="similarity">
    <text evidence="1">Belongs to the NAD(P)-dependent epimerase/dehydratase family.</text>
</comment>
<name>A0ABS8DCX1_9FIRM</name>
<dbReference type="Pfam" id="PF16363">
    <property type="entry name" value="GDP_Man_Dehyd"/>
    <property type="match status" value="1"/>
</dbReference>
<gene>
    <name evidence="4" type="ORF">LIZ65_03125</name>
</gene>
<evidence type="ECO:0000313" key="4">
    <source>
        <dbReference type="EMBL" id="MCB7386270.1"/>
    </source>
</evidence>
<dbReference type="EMBL" id="JAJCIS010000001">
    <property type="protein sequence ID" value="MCB7386270.1"/>
    <property type="molecule type" value="Genomic_DNA"/>
</dbReference>
<dbReference type="GO" id="GO:0008446">
    <property type="term" value="F:GDP-mannose 4,6-dehydratase activity"/>
    <property type="evidence" value="ECO:0007669"/>
    <property type="project" value="UniProtKB-EC"/>
</dbReference>
<dbReference type="EC" id="4.2.1.47" evidence="4"/>
<keyword evidence="5" id="KW-1185">Reference proteome</keyword>
<dbReference type="PANTHER" id="PTHR43000">
    <property type="entry name" value="DTDP-D-GLUCOSE 4,6-DEHYDRATASE-RELATED"/>
    <property type="match status" value="1"/>
</dbReference>
<feature type="domain" description="NAD(P)-binding" evidence="3">
    <location>
        <begin position="5"/>
        <end position="138"/>
    </location>
</feature>
<protein>
    <submittedName>
        <fullName evidence="4">GDP-mannose 4,6-dehydratase</fullName>
        <ecNumber evidence="4">4.2.1.47</ecNumber>
    </submittedName>
</protein>
<dbReference type="InterPro" id="IPR036291">
    <property type="entry name" value="NAD(P)-bd_dom_sf"/>
</dbReference>
<dbReference type="SUPFAM" id="SSF51735">
    <property type="entry name" value="NAD(P)-binding Rossmann-fold domains"/>
    <property type="match status" value="1"/>
</dbReference>
<sequence>MKKILITGGCGFIGAEIVKQLYEDKEFEVTVYDAMIEQIHGNNWRTSYLYKSIENKCDFIKGDVRDYSLLQKAIIGKDIIIHLAAETGTGQSMYRINQYNEVNIMGTSNILQAISSLGEKNNVKKVILASSRAVYGEGKYECPKCGVIYPSSRIKQKMLAGDFTMYCNVCGAKAKAVETSEDSKIQPNSLYAFTKFAQETMLQTMCPSLGIEYTIFRFQNVYGVGQSLKNPYTGILSIFSSLLLENRDINIFEDGKETRDFINVKDVAAGVVKSIFCDESNSQIINLGSGKSTSVLEIARYLKKAYKSNSKLNITGDFRIGDIANNIADVTKSEKLLGFRCCISLEEGLKDFCRWVEEEEKDTSGYEKSLTEMESTGMFVRKNK</sequence>
<accession>A0ABS8DCX1</accession>
<proteinExistence type="inferred from homology"/>
<feature type="domain" description="NAD-dependent epimerase/dehydratase" evidence="2">
    <location>
        <begin position="169"/>
        <end position="288"/>
    </location>
</feature>
<dbReference type="Proteomes" id="UP001299546">
    <property type="component" value="Unassembled WGS sequence"/>
</dbReference>